<keyword evidence="2" id="KW-0645">Protease</keyword>
<dbReference type="GO" id="GO:0005737">
    <property type="term" value="C:cytoplasm"/>
    <property type="evidence" value="ECO:0007669"/>
    <property type="project" value="TreeGrafter"/>
</dbReference>
<comment type="caution">
    <text evidence="2">The sequence shown here is derived from an EMBL/GenBank/DDBJ whole genome shotgun (WGS) entry which is preliminary data.</text>
</comment>
<dbReference type="InterPro" id="IPR050344">
    <property type="entry name" value="Peptidase_M1_aminopeptidases"/>
</dbReference>
<evidence type="ECO:0000259" key="1">
    <source>
        <dbReference type="Pfam" id="PF01433"/>
    </source>
</evidence>
<feature type="domain" description="Peptidase M1 membrane alanine aminopeptidase" evidence="1">
    <location>
        <begin position="2"/>
        <end position="132"/>
    </location>
</feature>
<dbReference type="GO" id="GO:0070006">
    <property type="term" value="F:metalloaminopeptidase activity"/>
    <property type="evidence" value="ECO:0007669"/>
    <property type="project" value="TreeGrafter"/>
</dbReference>
<dbReference type="GO" id="GO:0043171">
    <property type="term" value="P:peptide catabolic process"/>
    <property type="evidence" value="ECO:0007669"/>
    <property type="project" value="TreeGrafter"/>
</dbReference>
<dbReference type="AlphaFoldDB" id="A0A4S2LBN4"/>
<dbReference type="EMBL" id="QBLH01000084">
    <property type="protein sequence ID" value="TGZ57969.1"/>
    <property type="molecule type" value="Genomic_DNA"/>
</dbReference>
<keyword evidence="2" id="KW-0378">Hydrolase</keyword>
<dbReference type="PANTHER" id="PTHR11533:SF301">
    <property type="entry name" value="AMINOPEPTIDASE"/>
    <property type="match status" value="1"/>
</dbReference>
<organism evidence="2 3">
    <name type="scientific">Temnothorax longispinosus</name>
    <dbReference type="NCBI Taxonomy" id="300112"/>
    <lineage>
        <taxon>Eukaryota</taxon>
        <taxon>Metazoa</taxon>
        <taxon>Ecdysozoa</taxon>
        <taxon>Arthropoda</taxon>
        <taxon>Hexapoda</taxon>
        <taxon>Insecta</taxon>
        <taxon>Pterygota</taxon>
        <taxon>Neoptera</taxon>
        <taxon>Endopterygota</taxon>
        <taxon>Hymenoptera</taxon>
        <taxon>Apocrita</taxon>
        <taxon>Aculeata</taxon>
        <taxon>Formicoidea</taxon>
        <taxon>Formicidae</taxon>
        <taxon>Myrmicinae</taxon>
        <taxon>Temnothorax</taxon>
    </lineage>
</organism>
<proteinExistence type="predicted"/>
<sequence length="210" mass="24493">VYPNYNIKDLFVSQTLQEALRLDTDSIMKPLISEINGPSDIDSGFSFAYIYILKVLKAYIYYIKAPAILRMLQRTLREFVFQDGLKKYFSNDLSYSGKTNIEAFWTAVQAAYEEHNKYEVVHFNVKEIMEAWMTQEHYPVIKVTQNETFMIVTTERTNTSKAKWSIPYISTSKEDPGSPLSKSMPYVLSGLHITYMYRDWLMVNLQQIGK</sequence>
<dbReference type="GO" id="GO:0016020">
    <property type="term" value="C:membrane"/>
    <property type="evidence" value="ECO:0007669"/>
    <property type="project" value="TreeGrafter"/>
</dbReference>
<name>A0A4S2LBN4_9HYME</name>
<keyword evidence="3" id="KW-1185">Reference proteome</keyword>
<accession>A0A4S2LBN4</accession>
<evidence type="ECO:0000313" key="3">
    <source>
        <dbReference type="Proteomes" id="UP000310200"/>
    </source>
</evidence>
<dbReference type="InterPro" id="IPR014782">
    <property type="entry name" value="Peptidase_M1_dom"/>
</dbReference>
<keyword evidence="2" id="KW-0031">Aminopeptidase</keyword>
<feature type="non-terminal residue" evidence="2">
    <location>
        <position position="1"/>
    </location>
</feature>
<dbReference type="GO" id="GO:0008270">
    <property type="term" value="F:zinc ion binding"/>
    <property type="evidence" value="ECO:0007669"/>
    <property type="project" value="InterPro"/>
</dbReference>
<dbReference type="GO" id="GO:0005615">
    <property type="term" value="C:extracellular space"/>
    <property type="evidence" value="ECO:0007669"/>
    <property type="project" value="TreeGrafter"/>
</dbReference>
<dbReference type="PANTHER" id="PTHR11533">
    <property type="entry name" value="PROTEASE M1 ZINC METALLOPROTEASE"/>
    <property type="match status" value="1"/>
</dbReference>
<dbReference type="Pfam" id="PF01433">
    <property type="entry name" value="Peptidase_M1"/>
    <property type="match status" value="1"/>
</dbReference>
<gene>
    <name evidence="2" type="ORF">DBV15_11666</name>
</gene>
<protein>
    <submittedName>
        <fullName evidence="2">Aminopeptidase Q</fullName>
    </submittedName>
</protein>
<dbReference type="STRING" id="300112.A0A4S2LBN4"/>
<dbReference type="InterPro" id="IPR027268">
    <property type="entry name" value="Peptidase_M4/M1_CTD_sf"/>
</dbReference>
<dbReference type="SUPFAM" id="SSF55486">
    <property type="entry name" value="Metalloproteases ('zincins'), catalytic domain"/>
    <property type="match status" value="1"/>
</dbReference>
<reference evidence="2 3" key="1">
    <citation type="journal article" date="2019" name="Philos. Trans. R. Soc. Lond., B, Biol. Sci.">
        <title>Ant behaviour and brain gene expression of defending hosts depend on the ecological success of the intruding social parasite.</title>
        <authorList>
            <person name="Kaur R."/>
            <person name="Stoldt M."/>
            <person name="Jongepier E."/>
            <person name="Feldmeyer B."/>
            <person name="Menzel F."/>
            <person name="Bornberg-Bauer E."/>
            <person name="Foitzik S."/>
        </authorList>
    </citation>
    <scope>NUCLEOTIDE SEQUENCE [LARGE SCALE GENOMIC DNA]</scope>
    <source>
        <tissue evidence="2">Whole body</tissue>
    </source>
</reference>
<dbReference type="Proteomes" id="UP000310200">
    <property type="component" value="Unassembled WGS sequence"/>
</dbReference>
<dbReference type="GO" id="GO:0006508">
    <property type="term" value="P:proteolysis"/>
    <property type="evidence" value="ECO:0007669"/>
    <property type="project" value="TreeGrafter"/>
</dbReference>
<evidence type="ECO:0000313" key="2">
    <source>
        <dbReference type="EMBL" id="TGZ57969.1"/>
    </source>
</evidence>
<dbReference type="Gene3D" id="1.10.390.10">
    <property type="entry name" value="Neutral Protease Domain 2"/>
    <property type="match status" value="1"/>
</dbReference>
<dbReference type="GO" id="GO:0042277">
    <property type="term" value="F:peptide binding"/>
    <property type="evidence" value="ECO:0007669"/>
    <property type="project" value="TreeGrafter"/>
</dbReference>